<evidence type="ECO:0000256" key="1">
    <source>
        <dbReference type="SAM" id="MobiDB-lite"/>
    </source>
</evidence>
<keyword evidence="3" id="KW-1185">Reference proteome</keyword>
<evidence type="ECO:0000313" key="3">
    <source>
        <dbReference type="Proteomes" id="UP000192726"/>
    </source>
</evidence>
<dbReference type="KEGG" id="sgv:B1H19_05420"/>
<dbReference type="AlphaFoldDB" id="A0A1V0TLZ9"/>
<accession>A0A1V0TLZ9</accession>
<feature type="compositionally biased region" description="Basic residues" evidence="1">
    <location>
        <begin position="160"/>
        <end position="170"/>
    </location>
</feature>
<evidence type="ECO:0000313" key="2">
    <source>
        <dbReference type="EMBL" id="ARF53692.1"/>
    </source>
</evidence>
<organism evidence="2 3">
    <name type="scientific">Streptomyces gilvosporeus</name>
    <dbReference type="NCBI Taxonomy" id="553510"/>
    <lineage>
        <taxon>Bacteria</taxon>
        <taxon>Bacillati</taxon>
        <taxon>Actinomycetota</taxon>
        <taxon>Actinomycetes</taxon>
        <taxon>Kitasatosporales</taxon>
        <taxon>Streptomycetaceae</taxon>
        <taxon>Streptomyces</taxon>
    </lineage>
</organism>
<feature type="region of interest" description="Disordered" evidence="1">
    <location>
        <begin position="146"/>
        <end position="170"/>
    </location>
</feature>
<dbReference type="Proteomes" id="UP000192726">
    <property type="component" value="Chromosome"/>
</dbReference>
<protein>
    <submittedName>
        <fullName evidence="2">Uncharacterized protein</fullName>
    </submittedName>
</protein>
<dbReference type="OrthoDB" id="4557493at2"/>
<gene>
    <name evidence="2" type="ORF">B1H19_05420</name>
</gene>
<name>A0A1V0TLZ9_9ACTN</name>
<proteinExistence type="predicted"/>
<dbReference type="EMBL" id="CP020569">
    <property type="protein sequence ID" value="ARF53692.1"/>
    <property type="molecule type" value="Genomic_DNA"/>
</dbReference>
<dbReference type="RefSeq" id="WP_083103482.1">
    <property type="nucleotide sequence ID" value="NZ_CP020569.1"/>
</dbReference>
<sequence length="170" mass="19463">MGTLMGAWVTYSFQLRSAERADQVRGQELLRQEQLDTFSAFIGILMAYRKNLYFRWRLQNEEAPGEQRSGERDETYRLRAEAEHALARLRLICDDTALVRSASEALKAPSSLRHAEDLADLVARRDEVERVHDEFVEAAASFFRGTDPHGAVAPSATTPRWRRERARPSN</sequence>
<reference evidence="2 3" key="1">
    <citation type="submission" date="2017-04" db="EMBL/GenBank/DDBJ databases">
        <title>Complete Genome Sequence of Streptomyces gilvosporeus F607, a Capable Producer of Natamycin.</title>
        <authorList>
            <person name="Zong G."/>
            <person name="Zhong C."/>
            <person name="Fu J."/>
            <person name="Qin R."/>
            <person name="Cao G."/>
        </authorList>
    </citation>
    <scope>NUCLEOTIDE SEQUENCE [LARGE SCALE GENOMIC DNA]</scope>
    <source>
        <strain evidence="2 3">F607</strain>
    </source>
</reference>